<dbReference type="HOGENOM" id="CLU_028518_5_3_7"/>
<accession>W4LBS0</accession>
<organism evidence="9 10">
    <name type="scientific">Entotheonella factor</name>
    <dbReference type="NCBI Taxonomy" id="1429438"/>
    <lineage>
        <taxon>Bacteria</taxon>
        <taxon>Pseudomonadati</taxon>
        <taxon>Nitrospinota/Tectimicrobiota group</taxon>
        <taxon>Candidatus Tectimicrobiota</taxon>
        <taxon>Candidatus Entotheonellia</taxon>
        <taxon>Candidatus Entotheonellales</taxon>
        <taxon>Candidatus Entotheonellaceae</taxon>
        <taxon>Candidatus Entotheonella</taxon>
    </lineage>
</organism>
<dbReference type="InterPro" id="IPR050366">
    <property type="entry name" value="BP-dependent_transpt_permease"/>
</dbReference>
<comment type="similarity">
    <text evidence="7">Belongs to the binding-protein-dependent transport system permease family.</text>
</comment>
<proteinExistence type="inferred from homology"/>
<name>W4LBS0_ENTF1</name>
<feature type="domain" description="ABC transmembrane type-1" evidence="8">
    <location>
        <begin position="95"/>
        <end position="285"/>
    </location>
</feature>
<dbReference type="CDD" id="cd06261">
    <property type="entry name" value="TM_PBP2"/>
    <property type="match status" value="1"/>
</dbReference>
<evidence type="ECO:0000256" key="7">
    <source>
        <dbReference type="RuleBase" id="RU363032"/>
    </source>
</evidence>
<evidence type="ECO:0000313" key="9">
    <source>
        <dbReference type="EMBL" id="ETW95180.1"/>
    </source>
</evidence>
<dbReference type="SUPFAM" id="SSF161098">
    <property type="entry name" value="MetI-like"/>
    <property type="match status" value="1"/>
</dbReference>
<evidence type="ECO:0000256" key="4">
    <source>
        <dbReference type="ARBA" id="ARBA00022692"/>
    </source>
</evidence>
<dbReference type="PROSITE" id="PS50928">
    <property type="entry name" value="ABC_TM1"/>
    <property type="match status" value="1"/>
</dbReference>
<evidence type="ECO:0000256" key="5">
    <source>
        <dbReference type="ARBA" id="ARBA00022989"/>
    </source>
</evidence>
<keyword evidence="4 7" id="KW-0812">Transmembrane</keyword>
<reference evidence="9 10" key="1">
    <citation type="journal article" date="2014" name="Nature">
        <title>An environmental bacterial taxon with a large and distinct metabolic repertoire.</title>
        <authorList>
            <person name="Wilson M.C."/>
            <person name="Mori T."/>
            <person name="Ruckert C."/>
            <person name="Uria A.R."/>
            <person name="Helf M.J."/>
            <person name="Takada K."/>
            <person name="Gernert C."/>
            <person name="Steffens U.A."/>
            <person name="Heycke N."/>
            <person name="Schmitt S."/>
            <person name="Rinke C."/>
            <person name="Helfrich E.J."/>
            <person name="Brachmann A.O."/>
            <person name="Gurgui C."/>
            <person name="Wakimoto T."/>
            <person name="Kracht M."/>
            <person name="Crusemann M."/>
            <person name="Hentschel U."/>
            <person name="Abe I."/>
            <person name="Matsunaga S."/>
            <person name="Kalinowski J."/>
            <person name="Takeyama H."/>
            <person name="Piel J."/>
        </authorList>
    </citation>
    <scope>NUCLEOTIDE SEQUENCE [LARGE SCALE GENOMIC DNA]</scope>
    <source>
        <strain evidence="10">TSY1</strain>
    </source>
</reference>
<keyword evidence="5 7" id="KW-1133">Transmembrane helix</keyword>
<dbReference type="InterPro" id="IPR025966">
    <property type="entry name" value="OppC_N"/>
</dbReference>
<evidence type="ECO:0000313" key="10">
    <source>
        <dbReference type="Proteomes" id="UP000019141"/>
    </source>
</evidence>
<dbReference type="InterPro" id="IPR035906">
    <property type="entry name" value="MetI-like_sf"/>
</dbReference>
<gene>
    <name evidence="9" type="ORF">ETSY1_31680</name>
</gene>
<dbReference type="Pfam" id="PF12911">
    <property type="entry name" value="OppC_N"/>
    <property type="match status" value="1"/>
</dbReference>
<evidence type="ECO:0000259" key="8">
    <source>
        <dbReference type="PROSITE" id="PS50928"/>
    </source>
</evidence>
<dbReference type="AlphaFoldDB" id="W4LBS0"/>
<dbReference type="EMBL" id="AZHW01000948">
    <property type="protein sequence ID" value="ETW95180.1"/>
    <property type="molecule type" value="Genomic_DNA"/>
</dbReference>
<dbReference type="InterPro" id="IPR000515">
    <property type="entry name" value="MetI-like"/>
</dbReference>
<feature type="transmembrane region" description="Helical" evidence="7">
    <location>
        <begin position="208"/>
        <end position="229"/>
    </location>
</feature>
<keyword evidence="6 7" id="KW-0472">Membrane</keyword>
<comment type="caution">
    <text evidence="9">The sequence shown here is derived from an EMBL/GenBank/DDBJ whole genome shotgun (WGS) entry which is preliminary data.</text>
</comment>
<protein>
    <recommendedName>
        <fullName evidence="8">ABC transmembrane type-1 domain-containing protein</fullName>
    </recommendedName>
</protein>
<keyword evidence="2 7" id="KW-0813">Transport</keyword>
<feature type="transmembrane region" description="Helical" evidence="7">
    <location>
        <begin position="265"/>
        <end position="285"/>
    </location>
</feature>
<evidence type="ECO:0000256" key="6">
    <source>
        <dbReference type="ARBA" id="ARBA00023136"/>
    </source>
</evidence>
<dbReference type="PANTHER" id="PTHR43386:SF1">
    <property type="entry name" value="D,D-DIPEPTIDE TRANSPORT SYSTEM PERMEASE PROTEIN DDPC-RELATED"/>
    <property type="match status" value="1"/>
</dbReference>
<evidence type="ECO:0000256" key="3">
    <source>
        <dbReference type="ARBA" id="ARBA00022475"/>
    </source>
</evidence>
<dbReference type="Proteomes" id="UP000019141">
    <property type="component" value="Unassembled WGS sequence"/>
</dbReference>
<dbReference type="GO" id="GO:0055085">
    <property type="term" value="P:transmembrane transport"/>
    <property type="evidence" value="ECO:0007669"/>
    <property type="project" value="InterPro"/>
</dbReference>
<dbReference type="PANTHER" id="PTHR43386">
    <property type="entry name" value="OLIGOPEPTIDE TRANSPORT SYSTEM PERMEASE PROTEIN APPC"/>
    <property type="match status" value="1"/>
</dbReference>
<dbReference type="Gene3D" id="1.10.3720.10">
    <property type="entry name" value="MetI-like"/>
    <property type="match status" value="1"/>
</dbReference>
<evidence type="ECO:0000256" key="1">
    <source>
        <dbReference type="ARBA" id="ARBA00004651"/>
    </source>
</evidence>
<dbReference type="PATRIC" id="fig|1429438.4.peg.6014"/>
<evidence type="ECO:0000256" key="2">
    <source>
        <dbReference type="ARBA" id="ARBA00022448"/>
    </source>
</evidence>
<keyword evidence="3" id="KW-1003">Cell membrane</keyword>
<feature type="transmembrane region" description="Helical" evidence="7">
    <location>
        <begin position="134"/>
        <end position="153"/>
    </location>
</feature>
<feature type="transmembrane region" description="Helical" evidence="7">
    <location>
        <begin position="34"/>
        <end position="56"/>
    </location>
</feature>
<dbReference type="GO" id="GO:0005886">
    <property type="term" value="C:plasma membrane"/>
    <property type="evidence" value="ECO:0007669"/>
    <property type="project" value="UniProtKB-SubCell"/>
</dbReference>
<sequence>MAVATAQPQEIEVIPSRWARAWNALGKFIMTKPLGAVGGAIIFVMILAAVFAPQIAPYDPYELNQSLQFGPPSISHPFGTDEFGRDLFTRIIYGAKIALIIGFSASFLGATGGAIVGVVSAYMGGRTDLIIQRIVDILLAFPLLILALAIASVLGRSTINLVIAIAIPVIPRTARIVRSSALSAKELVYVEAARAVGSTHVRVMFRHIIPNIMAPYLIILTAQLGSAILTEASLSFLGLGQAEPEPSWGLMLSGGAPLYAEKAPWVAIFPGVAISLAVFGFNLLGDSLRDALDPRLRGRS</sequence>
<dbReference type="Pfam" id="PF00528">
    <property type="entry name" value="BPD_transp_1"/>
    <property type="match status" value="1"/>
</dbReference>
<comment type="subcellular location">
    <subcellularLocation>
        <location evidence="1 7">Cell membrane</location>
        <topology evidence="1 7">Multi-pass membrane protein</topology>
    </subcellularLocation>
</comment>
<feature type="transmembrane region" description="Helical" evidence="7">
    <location>
        <begin position="97"/>
        <end position="122"/>
    </location>
</feature>
<keyword evidence="10" id="KW-1185">Reference proteome</keyword>